<dbReference type="Proteomes" id="UP000537729">
    <property type="component" value="Unassembled WGS sequence"/>
</dbReference>
<feature type="region of interest" description="Disordered" evidence="1">
    <location>
        <begin position="274"/>
        <end position="304"/>
    </location>
</feature>
<comment type="caution">
    <text evidence="2">The sequence shown here is derived from an EMBL/GenBank/DDBJ whole genome shotgun (WGS) entry which is preliminary data.</text>
</comment>
<name>A0A7Y1A3I4_PSEVE</name>
<dbReference type="AlphaFoldDB" id="A0A7Y1A3I4"/>
<evidence type="ECO:0000313" key="3">
    <source>
        <dbReference type="Proteomes" id="UP000537729"/>
    </source>
</evidence>
<organism evidence="2 3">
    <name type="scientific">Pseudomonas veronii</name>
    <dbReference type="NCBI Taxonomy" id="76761"/>
    <lineage>
        <taxon>Bacteria</taxon>
        <taxon>Pseudomonadati</taxon>
        <taxon>Pseudomonadota</taxon>
        <taxon>Gammaproteobacteria</taxon>
        <taxon>Pseudomonadales</taxon>
        <taxon>Pseudomonadaceae</taxon>
        <taxon>Pseudomonas</taxon>
    </lineage>
</organism>
<dbReference type="EMBL" id="JAAQWG010000010">
    <property type="protein sequence ID" value="NMY08567.1"/>
    <property type="molecule type" value="Genomic_DNA"/>
</dbReference>
<gene>
    <name evidence="2" type="ORF">HBO38_08915</name>
</gene>
<reference evidence="2 3" key="1">
    <citation type="journal article" date="2020" name="Front. Microbiol.">
        <title>Genetic Organization of the aprX-lipA2 Operon Affects the Proteolytic Potential of Pseudomonas Species in Milk.</title>
        <authorList>
            <person name="Maier C."/>
            <person name="Huptas C."/>
            <person name="von Neubeck M."/>
            <person name="Scherer S."/>
            <person name="Wenning M."/>
            <person name="Lucking G."/>
        </authorList>
    </citation>
    <scope>NUCLEOTIDE SEQUENCE [LARGE SCALE GENOMIC DNA]</scope>
    <source>
        <strain evidence="2 3">DSM 16272</strain>
    </source>
</reference>
<evidence type="ECO:0000256" key="1">
    <source>
        <dbReference type="SAM" id="MobiDB-lite"/>
    </source>
</evidence>
<proteinExistence type="predicted"/>
<dbReference type="RefSeq" id="WP_169884107.1">
    <property type="nucleotide sequence ID" value="NZ_JAAQWG010000010.1"/>
</dbReference>
<feature type="compositionally biased region" description="Acidic residues" evidence="1">
    <location>
        <begin position="293"/>
        <end position="304"/>
    </location>
</feature>
<evidence type="ECO:0000313" key="2">
    <source>
        <dbReference type="EMBL" id="NMY08567.1"/>
    </source>
</evidence>
<accession>A0A7Y1A3I4</accession>
<protein>
    <submittedName>
        <fullName evidence="2">Uncharacterized protein</fullName>
    </submittedName>
</protein>
<feature type="compositionally biased region" description="Basic and acidic residues" evidence="1">
    <location>
        <begin position="274"/>
        <end position="284"/>
    </location>
</feature>
<sequence>MNEIIQMPARESAGLTAAEVHRFSAVEIRQRVNLVQEVMQGIMKRETHYGTIPGTQKPTLYKPGAEVLCVTFRVAQEYRIEDLSGPGVARYRVTCVGRHQMTGVALGEGVGECSSSEEKYKWRGVICRAELDATPENLRRKKYYKNGNTADQIRTEPADLANTILKMACKRAMIAMTLNVTAASDIFTQDIEDLPEELRPQEQAQAQSQKAAPVPHDPALSAHWIAQAEAATAPDALTDVWKAGVAVINDAKDTTAYDLFKAAVVACGVKLKAAEENKPERETAADPQPATTADEEVEFEEIPE</sequence>